<sequence>MMLKSISALKGGFSSEACQKKKKSIILEVQALAANYNLMLDDARQFSLEESF</sequence>
<gene>
    <name evidence="1" type="ORF">MANES_06G078066v8</name>
</gene>
<reference evidence="2" key="1">
    <citation type="journal article" date="2016" name="Nat. Biotechnol.">
        <title>Sequencing wild and cultivated cassava and related species reveals extensive interspecific hybridization and genetic diversity.</title>
        <authorList>
            <person name="Bredeson J.V."/>
            <person name="Lyons J.B."/>
            <person name="Prochnik S.E."/>
            <person name="Wu G.A."/>
            <person name="Ha C.M."/>
            <person name="Edsinger-Gonzales E."/>
            <person name="Grimwood J."/>
            <person name="Schmutz J."/>
            <person name="Rabbi I.Y."/>
            <person name="Egesi C."/>
            <person name="Nauluvula P."/>
            <person name="Lebot V."/>
            <person name="Ndunguru J."/>
            <person name="Mkamilo G."/>
            <person name="Bart R.S."/>
            <person name="Setter T.L."/>
            <person name="Gleadow R.M."/>
            <person name="Kulakow P."/>
            <person name="Ferguson M.E."/>
            <person name="Rounsley S."/>
            <person name="Rokhsar D.S."/>
        </authorList>
    </citation>
    <scope>NUCLEOTIDE SEQUENCE [LARGE SCALE GENOMIC DNA]</scope>
    <source>
        <strain evidence="2">cv. AM560-2</strain>
    </source>
</reference>
<organism evidence="1 2">
    <name type="scientific">Manihot esculenta</name>
    <name type="common">Cassava</name>
    <name type="synonym">Jatropha manihot</name>
    <dbReference type="NCBI Taxonomy" id="3983"/>
    <lineage>
        <taxon>Eukaryota</taxon>
        <taxon>Viridiplantae</taxon>
        <taxon>Streptophyta</taxon>
        <taxon>Embryophyta</taxon>
        <taxon>Tracheophyta</taxon>
        <taxon>Spermatophyta</taxon>
        <taxon>Magnoliopsida</taxon>
        <taxon>eudicotyledons</taxon>
        <taxon>Gunneridae</taxon>
        <taxon>Pentapetalae</taxon>
        <taxon>rosids</taxon>
        <taxon>fabids</taxon>
        <taxon>Malpighiales</taxon>
        <taxon>Euphorbiaceae</taxon>
        <taxon>Crotonoideae</taxon>
        <taxon>Manihoteae</taxon>
        <taxon>Manihot</taxon>
    </lineage>
</organism>
<accession>A0ACB7HJI7</accession>
<dbReference type="Proteomes" id="UP000091857">
    <property type="component" value="Chromosome 6"/>
</dbReference>
<name>A0ACB7HJI7_MANES</name>
<evidence type="ECO:0000313" key="1">
    <source>
        <dbReference type="EMBL" id="KAG8652311.1"/>
    </source>
</evidence>
<evidence type="ECO:0000313" key="2">
    <source>
        <dbReference type="Proteomes" id="UP000091857"/>
    </source>
</evidence>
<comment type="caution">
    <text evidence="1">The sequence shown here is derived from an EMBL/GenBank/DDBJ whole genome shotgun (WGS) entry which is preliminary data.</text>
</comment>
<proteinExistence type="predicted"/>
<dbReference type="EMBL" id="CM004392">
    <property type="protein sequence ID" value="KAG8652311.1"/>
    <property type="molecule type" value="Genomic_DNA"/>
</dbReference>
<keyword evidence="2" id="KW-1185">Reference proteome</keyword>
<protein>
    <submittedName>
        <fullName evidence="1">Uncharacterized protein</fullName>
    </submittedName>
</protein>